<dbReference type="RefSeq" id="WP_070844964.1">
    <property type="nucleotide sequence ID" value="NZ_BAABDP010000005.1"/>
</dbReference>
<dbReference type="EMBL" id="JANRML010000002">
    <property type="protein sequence ID" value="MCZ2220257.1"/>
    <property type="molecule type" value="Genomic_DNA"/>
</dbReference>
<dbReference type="AlphaFoldDB" id="A0A9Q4NRK1"/>
<keyword evidence="2" id="KW-0732">Signal</keyword>
<accession>A0A9Q4NRK1</accession>
<feature type="signal peptide" evidence="2">
    <location>
        <begin position="1"/>
        <end position="25"/>
    </location>
</feature>
<name>A0A9Q4NRK1_9CORY</name>
<proteinExistence type="predicted"/>
<evidence type="ECO:0000313" key="4">
    <source>
        <dbReference type="Proteomes" id="UP001071110"/>
    </source>
</evidence>
<keyword evidence="1" id="KW-0472">Membrane</keyword>
<keyword evidence="1" id="KW-1133">Transmembrane helix</keyword>
<gene>
    <name evidence="3" type="ORF">NUW87_02555</name>
</gene>
<evidence type="ECO:0008006" key="5">
    <source>
        <dbReference type="Google" id="ProtNLM"/>
    </source>
</evidence>
<keyword evidence="1" id="KW-0812">Transmembrane</keyword>
<evidence type="ECO:0000256" key="1">
    <source>
        <dbReference type="SAM" id="Phobius"/>
    </source>
</evidence>
<feature type="chain" id="PRO_5040292215" description="Secreted protein" evidence="2">
    <location>
        <begin position="26"/>
        <end position="75"/>
    </location>
</feature>
<keyword evidence="4" id="KW-1185">Reference proteome</keyword>
<dbReference type="Proteomes" id="UP001071110">
    <property type="component" value="Unassembled WGS sequence"/>
</dbReference>
<evidence type="ECO:0000313" key="3">
    <source>
        <dbReference type="EMBL" id="MCZ2220257.1"/>
    </source>
</evidence>
<feature type="transmembrane region" description="Helical" evidence="1">
    <location>
        <begin position="49"/>
        <end position="74"/>
    </location>
</feature>
<protein>
    <recommendedName>
        <fullName evidence="5">Secreted protein</fullName>
    </recommendedName>
</protein>
<comment type="caution">
    <text evidence="3">The sequence shown here is derived from an EMBL/GenBank/DDBJ whole genome shotgun (WGS) entry which is preliminary data.</text>
</comment>
<reference evidence="3" key="1">
    <citation type="submission" date="2022-08" db="EMBL/GenBank/DDBJ databases">
        <title>Corynebacterium sp. nov., isolated from clinical breast specimens.</title>
        <authorList>
            <person name="Zhang T."/>
        </authorList>
    </citation>
    <scope>NUCLEOTIDE SEQUENCE</scope>
    <source>
        <strain evidence="3">CCUG 57942</strain>
    </source>
</reference>
<organism evidence="3 4">
    <name type="scientific">Corynebacterium pilbarense</name>
    <dbReference type="NCBI Taxonomy" id="1288393"/>
    <lineage>
        <taxon>Bacteria</taxon>
        <taxon>Bacillati</taxon>
        <taxon>Actinomycetota</taxon>
        <taxon>Actinomycetes</taxon>
        <taxon>Mycobacteriales</taxon>
        <taxon>Corynebacteriaceae</taxon>
        <taxon>Corynebacterium</taxon>
    </lineage>
</organism>
<sequence length="75" mass="7719">MKLRRLVAAAAVASTVVVAAPAASAQPAPEPLNRVLYEIYKVGGWEAQNIILVPAALSSLNIIVGIIQSIVAAAK</sequence>
<evidence type="ECO:0000256" key="2">
    <source>
        <dbReference type="SAM" id="SignalP"/>
    </source>
</evidence>